<feature type="domain" description="4-oxalocrotonate tautomerase-like" evidence="3">
    <location>
        <begin position="2"/>
        <end position="61"/>
    </location>
</feature>
<dbReference type="EC" id="5.3.2.-" evidence="4"/>
<dbReference type="HOGENOM" id="CLU_148073_1_2_7"/>
<dbReference type="SUPFAM" id="SSF55331">
    <property type="entry name" value="Tautomerase/MIF"/>
    <property type="match status" value="1"/>
</dbReference>
<dbReference type="Pfam" id="PF01361">
    <property type="entry name" value="Tautomerase"/>
    <property type="match status" value="1"/>
</dbReference>
<dbReference type="PANTHER" id="PTHR35530:SF1">
    <property type="entry name" value="2-HYDROXYMUCONATE TAUTOMERASE"/>
    <property type="match status" value="1"/>
</dbReference>
<dbReference type="InterPro" id="IPR014347">
    <property type="entry name" value="Tautomerase/MIF_sf"/>
</dbReference>
<dbReference type="RefSeq" id="WP_039664571.1">
    <property type="nucleotide sequence ID" value="NZ_CP007772.1"/>
</dbReference>
<accession>A0A0A8HBG3</accession>
<dbReference type="Proteomes" id="UP000031135">
    <property type="component" value="Chromosome"/>
</dbReference>
<dbReference type="EMBL" id="CP007772">
    <property type="protein sequence ID" value="AJC91411.1"/>
    <property type="molecule type" value="Genomic_DNA"/>
</dbReference>
<evidence type="ECO:0000313" key="4">
    <source>
        <dbReference type="EMBL" id="AJC91411.1"/>
    </source>
</evidence>
<keyword evidence="2 4" id="KW-0413">Isomerase</keyword>
<comment type="similarity">
    <text evidence="1">Belongs to the 4-oxalocrotonate tautomerase family.</text>
</comment>
<evidence type="ECO:0000313" key="5">
    <source>
        <dbReference type="Proteomes" id="UP000031135"/>
    </source>
</evidence>
<dbReference type="GO" id="GO:0016853">
    <property type="term" value="F:isomerase activity"/>
    <property type="evidence" value="ECO:0007669"/>
    <property type="project" value="UniProtKB-KW"/>
</dbReference>
<organism evidence="4 5">
    <name type="scientific">Campylobacter subantarcticus LMG 24374</name>
    <dbReference type="NCBI Taxonomy" id="1388751"/>
    <lineage>
        <taxon>Bacteria</taxon>
        <taxon>Pseudomonadati</taxon>
        <taxon>Campylobacterota</taxon>
        <taxon>Epsilonproteobacteria</taxon>
        <taxon>Campylobacterales</taxon>
        <taxon>Campylobacteraceae</taxon>
        <taxon>Campylobacter</taxon>
    </lineage>
</organism>
<protein>
    <submittedName>
        <fullName evidence="4">4-oxalocrotonate tautomerase family enzyme</fullName>
        <ecNumber evidence="4">5.3.2.-</ecNumber>
    </submittedName>
</protein>
<evidence type="ECO:0000256" key="1">
    <source>
        <dbReference type="ARBA" id="ARBA00006723"/>
    </source>
</evidence>
<dbReference type="AlphaFoldDB" id="A0A0A8HBG3"/>
<dbReference type="OrthoDB" id="5357579at2"/>
<proteinExistence type="inferred from homology"/>
<evidence type="ECO:0000256" key="2">
    <source>
        <dbReference type="ARBA" id="ARBA00023235"/>
    </source>
</evidence>
<evidence type="ECO:0000259" key="3">
    <source>
        <dbReference type="Pfam" id="PF01361"/>
    </source>
</evidence>
<dbReference type="InterPro" id="IPR004370">
    <property type="entry name" value="4-OT-like_dom"/>
</dbReference>
<dbReference type="PANTHER" id="PTHR35530">
    <property type="entry name" value="TAUTOMERASE-RELATED"/>
    <property type="match status" value="1"/>
</dbReference>
<dbReference type="Gene3D" id="3.30.429.10">
    <property type="entry name" value="Macrophage Migration Inhibitory Factor"/>
    <property type="match status" value="1"/>
</dbReference>
<gene>
    <name evidence="4" type="ORF">CSUB8521_1594</name>
</gene>
<name>A0A0A8HBG3_9BACT</name>
<dbReference type="KEGG" id="csm:CSUB8521_1594"/>
<sequence length="68" mass="7796">MPIINIKLAKPEFSKEQKEELIADITELLHAKYNKPKQNIVIMLESIEPYDIAFGGESVEKLRLKGNK</sequence>
<reference evidence="4 5" key="1">
    <citation type="journal article" date="2014" name="Genome Biol. Evol.">
        <title>Comparative Genomics of the Campylobacter lari Group.</title>
        <authorList>
            <person name="Miller W.G."/>
            <person name="Yee E."/>
            <person name="Chapman M.H."/>
            <person name="Smith T.P."/>
            <person name="Bono J.L."/>
            <person name="Huynh S."/>
            <person name="Parker C.T."/>
            <person name="Vandamme P."/>
            <person name="Luong K."/>
            <person name="Korlach J."/>
        </authorList>
    </citation>
    <scope>NUCLEOTIDE SEQUENCE [LARGE SCALE GENOMIC DNA]</scope>
    <source>
        <strain evidence="4 5">LMG 24374</strain>
    </source>
</reference>